<evidence type="ECO:0000313" key="1">
    <source>
        <dbReference type="EMBL" id="MBB3981052.1"/>
    </source>
</evidence>
<organism evidence="1 2">
    <name type="scientific">Sphingobium fontiphilum</name>
    <dbReference type="NCBI Taxonomy" id="944425"/>
    <lineage>
        <taxon>Bacteria</taxon>
        <taxon>Pseudomonadati</taxon>
        <taxon>Pseudomonadota</taxon>
        <taxon>Alphaproteobacteria</taxon>
        <taxon>Sphingomonadales</taxon>
        <taxon>Sphingomonadaceae</taxon>
        <taxon>Sphingobium</taxon>
    </lineage>
</organism>
<protein>
    <submittedName>
        <fullName evidence="1">Uncharacterized protein</fullName>
    </submittedName>
</protein>
<dbReference type="Proteomes" id="UP000552757">
    <property type="component" value="Unassembled WGS sequence"/>
</dbReference>
<keyword evidence="2" id="KW-1185">Reference proteome</keyword>
<name>A0A7W6DE57_9SPHN</name>
<dbReference type="AlphaFoldDB" id="A0A7W6DE57"/>
<accession>A0A7W6DE57</accession>
<comment type="caution">
    <text evidence="1">The sequence shown here is derived from an EMBL/GenBank/DDBJ whole genome shotgun (WGS) entry which is preliminary data.</text>
</comment>
<gene>
    <name evidence="1" type="ORF">GGR44_000683</name>
</gene>
<sequence>MNAMRHACADCARLKGAAEGNEDDQGVTGRLVNGLKRISARRSQSPSLALTRANAIACSR</sequence>
<evidence type="ECO:0000313" key="2">
    <source>
        <dbReference type="Proteomes" id="UP000552757"/>
    </source>
</evidence>
<proteinExistence type="predicted"/>
<reference evidence="1 2" key="1">
    <citation type="submission" date="2020-08" db="EMBL/GenBank/DDBJ databases">
        <title>Genomic Encyclopedia of Type Strains, Phase IV (KMG-IV): sequencing the most valuable type-strain genomes for metagenomic binning, comparative biology and taxonomic classification.</title>
        <authorList>
            <person name="Goeker M."/>
        </authorList>
    </citation>
    <scope>NUCLEOTIDE SEQUENCE [LARGE SCALE GENOMIC DNA]</scope>
    <source>
        <strain evidence="1 2">DSM 29348</strain>
    </source>
</reference>
<dbReference type="EMBL" id="JACIEB010000001">
    <property type="protein sequence ID" value="MBB3981052.1"/>
    <property type="molecule type" value="Genomic_DNA"/>
</dbReference>